<protein>
    <submittedName>
        <fullName evidence="1">Uncharacterized protein</fullName>
    </submittedName>
</protein>
<proteinExistence type="predicted"/>
<dbReference type="RefSeq" id="WP_184293286.1">
    <property type="nucleotide sequence ID" value="NZ_JACHJO010000012.1"/>
</dbReference>
<keyword evidence="2" id="KW-1185">Reference proteome</keyword>
<dbReference type="AlphaFoldDB" id="A0A841ISH8"/>
<gene>
    <name evidence="1" type="ORF">FHS13_003818</name>
</gene>
<evidence type="ECO:0000313" key="1">
    <source>
        <dbReference type="EMBL" id="MBB6121839.1"/>
    </source>
</evidence>
<evidence type="ECO:0000313" key="2">
    <source>
        <dbReference type="Proteomes" id="UP000536604"/>
    </source>
</evidence>
<sequence length="158" mass="17562">MIVSRIIDEETRDGVRMKAFILGFPTFLGEGRGLVQIFTGGKLARDVYVLTEIKSNPMETGLVTRVPELAAILQKDLALPGPEPLIAGEWYAHYGPFSYYDDIGPASFTTIPLGWEEDRFTDPISDRKVVPDDEAEALRKRLSLPPVEEVLEALGERA</sequence>
<name>A0A841ISH8_9ACTN</name>
<dbReference type="EMBL" id="JACHJO010000012">
    <property type="protein sequence ID" value="MBB6121839.1"/>
    <property type="molecule type" value="Genomic_DNA"/>
</dbReference>
<reference evidence="1 2" key="1">
    <citation type="submission" date="2020-08" db="EMBL/GenBank/DDBJ databases">
        <title>Genomic Encyclopedia of Type Strains, Phase III (KMG-III): the genomes of soil and plant-associated and newly described type strains.</title>
        <authorList>
            <person name="Whitman W."/>
        </authorList>
    </citation>
    <scope>NUCLEOTIDE SEQUENCE [LARGE SCALE GENOMIC DNA]</scope>
    <source>
        <strain evidence="1 2">CECT 8712</strain>
    </source>
</reference>
<accession>A0A841ISH8</accession>
<comment type="caution">
    <text evidence="1">The sequence shown here is derived from an EMBL/GenBank/DDBJ whole genome shotgun (WGS) entry which is preliminary data.</text>
</comment>
<organism evidence="1 2">
    <name type="scientific">Nocardiopsis algeriensis</name>
    <dbReference type="NCBI Taxonomy" id="1478215"/>
    <lineage>
        <taxon>Bacteria</taxon>
        <taxon>Bacillati</taxon>
        <taxon>Actinomycetota</taxon>
        <taxon>Actinomycetes</taxon>
        <taxon>Streptosporangiales</taxon>
        <taxon>Nocardiopsidaceae</taxon>
        <taxon>Nocardiopsis</taxon>
    </lineage>
</organism>
<dbReference type="Proteomes" id="UP000536604">
    <property type="component" value="Unassembled WGS sequence"/>
</dbReference>